<organism evidence="1 2">
    <name type="scientific">Steinernema glaseri</name>
    <dbReference type="NCBI Taxonomy" id="37863"/>
    <lineage>
        <taxon>Eukaryota</taxon>
        <taxon>Metazoa</taxon>
        <taxon>Ecdysozoa</taxon>
        <taxon>Nematoda</taxon>
        <taxon>Chromadorea</taxon>
        <taxon>Rhabditida</taxon>
        <taxon>Tylenchina</taxon>
        <taxon>Panagrolaimomorpha</taxon>
        <taxon>Strongyloidoidea</taxon>
        <taxon>Steinernematidae</taxon>
        <taxon>Steinernema</taxon>
    </lineage>
</organism>
<name>A0A1I7XZ97_9BILA</name>
<reference evidence="2" key="1">
    <citation type="submission" date="2016-11" db="UniProtKB">
        <authorList>
            <consortium name="WormBaseParasite"/>
        </authorList>
    </citation>
    <scope>IDENTIFICATION</scope>
</reference>
<dbReference type="WBParaSite" id="L893_g11135.t1">
    <property type="protein sequence ID" value="L893_g11135.t1"/>
    <property type="gene ID" value="L893_g11135"/>
</dbReference>
<evidence type="ECO:0000313" key="1">
    <source>
        <dbReference type="Proteomes" id="UP000095287"/>
    </source>
</evidence>
<dbReference type="AlphaFoldDB" id="A0A1I7XZ97"/>
<keyword evidence="1" id="KW-1185">Reference proteome</keyword>
<dbReference type="Proteomes" id="UP000095287">
    <property type="component" value="Unplaced"/>
</dbReference>
<accession>A0A1I7XZ97</accession>
<evidence type="ECO:0000313" key="2">
    <source>
        <dbReference type="WBParaSite" id="L893_g11135.t1"/>
    </source>
</evidence>
<sequence length="345" mass="39417">MPLQKFFDVRNRGPFEEMGALLSRGPRVQLNDDVLVLILAYVKQSGLNDGQFYKYRGVCQQWRKVVEHLSRPRCIRLCLVPLPARDGSISTATTINVLEVLYYSDRKKPKQPPRQMKISDLRYFPRAFPVSLVFYGNNLHKRTLADSITDVLHNILVAGPKQLELHVPYSCDLVSFRKILRCSAVSMVTNLSVWLQDVIFQEIFCKCLPSFSRLQVVNISIENTFYPYDCLVALERLSAKNLHLKQIRLSFGCPSIGAQFVHVHCIAEFLQALTTHGKPMTVSLWTSALTVRELYAFPFGKNTTSMTSDLQRRWITADQQVLEMTAQDRCTGWDVDVVILPSSKK</sequence>
<proteinExistence type="predicted"/>
<protein>
    <submittedName>
        <fullName evidence="2">F-box domain-containing protein</fullName>
    </submittedName>
</protein>